<dbReference type="Pfam" id="PF17131">
    <property type="entry name" value="LolA_like"/>
    <property type="match status" value="1"/>
</dbReference>
<dbReference type="EMBL" id="BKAG01000006">
    <property type="protein sequence ID" value="GEP42000.1"/>
    <property type="molecule type" value="Genomic_DNA"/>
</dbReference>
<gene>
    <name evidence="3" type="ORF">BGE01nite_12910</name>
</gene>
<proteinExistence type="predicted"/>
<evidence type="ECO:0000313" key="3">
    <source>
        <dbReference type="EMBL" id="GEP42000.1"/>
    </source>
</evidence>
<name>A0A512M5J6_9BACT</name>
<dbReference type="AlphaFoldDB" id="A0A512M5J6"/>
<comment type="caution">
    <text evidence="3">The sequence shown here is derived from an EMBL/GenBank/DDBJ whole genome shotgun (WGS) entry which is preliminary data.</text>
</comment>
<protein>
    <recommendedName>
        <fullName evidence="2">Uncharacterized protein TP-0789 domain-containing protein</fullName>
    </recommendedName>
</protein>
<dbReference type="Gene3D" id="2.50.20.10">
    <property type="entry name" value="Lipoprotein localisation LolA/LolB/LppX"/>
    <property type="match status" value="1"/>
</dbReference>
<evidence type="ECO:0000259" key="2">
    <source>
        <dbReference type="Pfam" id="PF17131"/>
    </source>
</evidence>
<sequence>MTALAIGLALATSFSLYSLMNRRQLLTAAALAPLAAAPLVPAPVLAEDPPELNAEQVLELVRRSYALQNHRMNGQLRDDDTGKVEPLELTLTGKVMRFRFKNPPPEIVHLDLTTAPATLWQVKAGGSSPVPLANAAEPVRGMDFNYEDLSLRFTYWKNVKMMDSTARLTAARVKCWLIRVTAPDQKGPYYTVDLWVEKESGGVAKMEAYDTRSKMVKRFQVTKVQKVDGATVLKEMRIESFNPGDGAPKGRTYLTLDKPEKQ</sequence>
<dbReference type="Proteomes" id="UP000321577">
    <property type="component" value="Unassembled WGS sequence"/>
</dbReference>
<feature type="domain" description="Uncharacterized protein TP-0789" evidence="2">
    <location>
        <begin position="134"/>
        <end position="244"/>
    </location>
</feature>
<evidence type="ECO:0000256" key="1">
    <source>
        <dbReference type="SAM" id="MobiDB-lite"/>
    </source>
</evidence>
<evidence type="ECO:0000313" key="4">
    <source>
        <dbReference type="Proteomes" id="UP000321577"/>
    </source>
</evidence>
<accession>A0A512M5J6</accession>
<dbReference type="InterPro" id="IPR033399">
    <property type="entry name" value="TP_0789-like"/>
</dbReference>
<keyword evidence="4" id="KW-1185">Reference proteome</keyword>
<organism evidence="3 4">
    <name type="scientific">Brevifollis gellanilyticus</name>
    <dbReference type="NCBI Taxonomy" id="748831"/>
    <lineage>
        <taxon>Bacteria</taxon>
        <taxon>Pseudomonadati</taxon>
        <taxon>Verrucomicrobiota</taxon>
        <taxon>Verrucomicrobiia</taxon>
        <taxon>Verrucomicrobiales</taxon>
        <taxon>Verrucomicrobiaceae</taxon>
    </lineage>
</organism>
<reference evidence="3 4" key="1">
    <citation type="submission" date="2019-07" db="EMBL/GenBank/DDBJ databases">
        <title>Whole genome shotgun sequence of Brevifollis gellanilyticus NBRC 108608.</title>
        <authorList>
            <person name="Hosoyama A."/>
            <person name="Uohara A."/>
            <person name="Ohji S."/>
            <person name="Ichikawa N."/>
        </authorList>
    </citation>
    <scope>NUCLEOTIDE SEQUENCE [LARGE SCALE GENOMIC DNA]</scope>
    <source>
        <strain evidence="3 4">NBRC 108608</strain>
    </source>
</reference>
<feature type="region of interest" description="Disordered" evidence="1">
    <location>
        <begin position="241"/>
        <end position="262"/>
    </location>
</feature>